<sequence>MQGHRSVSGCANRSTLFLRNVSKARHVPPPYASREVQLRVSSRAGVVCRVAGKADPIVTGDAPPTVAVPTSKADAISTLGYSFSPAALLLPYHIGVAEELTLQGLITESTPLAGSSAGFIVVVCIASGVPFNQVVARIKDLMQDLRENGYVGRVQAVMRRVLVDMLPDDIHVRLNSRACCSCGITRLKFGDNLNPLEALEIAEFFSKSDVIAAIEASGWVPIWIAPGMFVRFRGEPCVDGFPTQFFPTPMGKCETVVRVTPTHAAALGGLEAAGLVKADEVDICPGGPGYSSRFSALKLSSCALAPYDDKTVDDLVAMGREDAAVWAKQYCQSAS</sequence>
<dbReference type="SUPFAM" id="SSF52151">
    <property type="entry name" value="FabD/lysophospholipase-like"/>
    <property type="match status" value="1"/>
</dbReference>
<organism evidence="1">
    <name type="scientific">Pyramimonas obovata</name>
    <dbReference type="NCBI Taxonomy" id="1411642"/>
    <lineage>
        <taxon>Eukaryota</taxon>
        <taxon>Viridiplantae</taxon>
        <taxon>Chlorophyta</taxon>
        <taxon>Pyramimonadophyceae</taxon>
        <taxon>Pyramimonadales</taxon>
        <taxon>Pyramimonadaceae</taxon>
        <taxon>Pyramimonas</taxon>
        <taxon>Pyramimonas incertae sedis</taxon>
    </lineage>
</organism>
<gene>
    <name evidence="1" type="ORF">POBO1169_LOCUS1655</name>
</gene>
<dbReference type="PANTHER" id="PTHR12406">
    <property type="entry name" value="CALCIUM-INDEPENDENT PHOSPHOLIPASE A2 IPLA2 -RELATED"/>
    <property type="match status" value="1"/>
</dbReference>
<dbReference type="GO" id="GO:0005811">
    <property type="term" value="C:lipid droplet"/>
    <property type="evidence" value="ECO:0007669"/>
    <property type="project" value="TreeGrafter"/>
</dbReference>
<reference evidence="1" key="1">
    <citation type="submission" date="2021-01" db="EMBL/GenBank/DDBJ databases">
        <authorList>
            <person name="Corre E."/>
            <person name="Pelletier E."/>
            <person name="Niang G."/>
            <person name="Scheremetjew M."/>
            <person name="Finn R."/>
            <person name="Kale V."/>
            <person name="Holt S."/>
            <person name="Cochrane G."/>
            <person name="Meng A."/>
            <person name="Brown T."/>
            <person name="Cohen L."/>
        </authorList>
    </citation>
    <scope>NUCLEOTIDE SEQUENCE</scope>
    <source>
        <strain evidence="1">CCMP722</strain>
    </source>
</reference>
<dbReference type="AlphaFoldDB" id="A0A7S0QV26"/>
<accession>A0A7S0QV26</accession>
<name>A0A7S0QV26_9CHLO</name>
<dbReference type="GO" id="GO:0005737">
    <property type="term" value="C:cytoplasm"/>
    <property type="evidence" value="ECO:0007669"/>
    <property type="project" value="TreeGrafter"/>
</dbReference>
<dbReference type="EMBL" id="HBFA01003326">
    <property type="protein sequence ID" value="CAD8650735.1"/>
    <property type="molecule type" value="Transcribed_RNA"/>
</dbReference>
<dbReference type="GO" id="GO:0019433">
    <property type="term" value="P:triglyceride catabolic process"/>
    <property type="evidence" value="ECO:0007669"/>
    <property type="project" value="TreeGrafter"/>
</dbReference>
<protein>
    <recommendedName>
        <fullName evidence="2">Patatin</fullName>
    </recommendedName>
</protein>
<evidence type="ECO:0000313" key="1">
    <source>
        <dbReference type="EMBL" id="CAD8650735.1"/>
    </source>
</evidence>
<proteinExistence type="predicted"/>
<dbReference type="GO" id="GO:0016020">
    <property type="term" value="C:membrane"/>
    <property type="evidence" value="ECO:0007669"/>
    <property type="project" value="TreeGrafter"/>
</dbReference>
<dbReference type="GO" id="GO:0055088">
    <property type="term" value="P:lipid homeostasis"/>
    <property type="evidence" value="ECO:0007669"/>
    <property type="project" value="TreeGrafter"/>
</dbReference>
<dbReference type="InterPro" id="IPR033562">
    <property type="entry name" value="PLPL"/>
</dbReference>
<evidence type="ECO:0008006" key="2">
    <source>
        <dbReference type="Google" id="ProtNLM"/>
    </source>
</evidence>
<dbReference type="InterPro" id="IPR016035">
    <property type="entry name" value="Acyl_Trfase/lysoPLipase"/>
</dbReference>
<dbReference type="GO" id="GO:0004806">
    <property type="term" value="F:triacylglycerol lipase activity"/>
    <property type="evidence" value="ECO:0007669"/>
    <property type="project" value="TreeGrafter"/>
</dbReference>
<dbReference type="PANTHER" id="PTHR12406:SF7">
    <property type="entry name" value="PATATIN-LIKE PHOSPHOLIPASE DOMAIN-CONTAINING PROTEIN 4"/>
    <property type="match status" value="1"/>
</dbReference>